<protein>
    <submittedName>
        <fullName evidence="1">Uncharacterized protein</fullName>
    </submittedName>
</protein>
<organism evidence="1 2">
    <name type="scientific">Gluconobacter potus</name>
    <dbReference type="NCBI Taxonomy" id="2724927"/>
    <lineage>
        <taxon>Bacteria</taxon>
        <taxon>Pseudomonadati</taxon>
        <taxon>Pseudomonadota</taxon>
        <taxon>Alphaproteobacteria</taxon>
        <taxon>Acetobacterales</taxon>
        <taxon>Acetobacteraceae</taxon>
        <taxon>Gluconobacter</taxon>
    </lineage>
</organism>
<reference evidence="1 2" key="1">
    <citation type="submission" date="2015-06" db="EMBL/GenBank/DDBJ databases">
        <title>Improved classification and identification of acetic acid bacteria using matrix-assisted laser desorption/ionization time-of-flight mass spectrometry; Gluconobacter nephelii and Gluconobacter uchimurae are later heterotypic synonyms of Gluconobacter japonicus and Gluconobacter oxydans, respectively.</title>
        <authorList>
            <person name="Li L."/>
            <person name="Cleenwerck I."/>
            <person name="De Vuyst L."/>
            <person name="Vandamme P."/>
        </authorList>
    </citation>
    <scope>NUCLEOTIDE SEQUENCE [LARGE SCALE GENOMIC DNA]</scope>
    <source>
        <strain evidence="1 2">LMG 1764</strain>
    </source>
</reference>
<evidence type="ECO:0000313" key="1">
    <source>
        <dbReference type="EMBL" id="KXV00169.1"/>
    </source>
</evidence>
<gene>
    <name evidence="1" type="ORF">AD929_13360</name>
</gene>
<sequence length="211" mass="23962">MDEVIEGGTHPLKGLRCGRGRNGMSQAQRLRIVITKPEETGESSLLYHGEGILLSWSDDCRLGMRLSLRLDSGPEGVDWHPLSGVDADNNAGEVVMVTVWAIADDECLQDARKATRRSTPFYLLPPVKQSQIKCRLDEDFRKWTRLAAPGLLPADELPEDMLTPIQYAEQFVRAYCQVESRSEMSHDTATGFAARERWREIMRMYDEHRRG</sequence>
<dbReference type="Proteomes" id="UP000075573">
    <property type="component" value="Unassembled WGS sequence"/>
</dbReference>
<dbReference type="PATRIC" id="fig|442.7.peg.3475"/>
<proteinExistence type="predicted"/>
<dbReference type="AlphaFoldDB" id="A0A149QS76"/>
<dbReference type="EMBL" id="LHZB01000118">
    <property type="protein sequence ID" value="KXV00169.1"/>
    <property type="molecule type" value="Genomic_DNA"/>
</dbReference>
<name>A0A149QS76_9PROT</name>
<comment type="caution">
    <text evidence="1">The sequence shown here is derived from an EMBL/GenBank/DDBJ whole genome shotgun (WGS) entry which is preliminary data.</text>
</comment>
<accession>A0A149QS76</accession>
<evidence type="ECO:0000313" key="2">
    <source>
        <dbReference type="Proteomes" id="UP000075573"/>
    </source>
</evidence>